<gene>
    <name evidence="1" type="ORF">AVEN_95466_1</name>
</gene>
<protein>
    <submittedName>
        <fullName evidence="1">Uncharacterized protein</fullName>
    </submittedName>
</protein>
<accession>A0A4Y2JI27</accession>
<evidence type="ECO:0000313" key="1">
    <source>
        <dbReference type="EMBL" id="GBM89983.1"/>
    </source>
</evidence>
<name>A0A4Y2JI27_ARAVE</name>
<organism evidence="1 2">
    <name type="scientific">Araneus ventricosus</name>
    <name type="common">Orbweaver spider</name>
    <name type="synonym">Epeira ventricosa</name>
    <dbReference type="NCBI Taxonomy" id="182803"/>
    <lineage>
        <taxon>Eukaryota</taxon>
        <taxon>Metazoa</taxon>
        <taxon>Ecdysozoa</taxon>
        <taxon>Arthropoda</taxon>
        <taxon>Chelicerata</taxon>
        <taxon>Arachnida</taxon>
        <taxon>Araneae</taxon>
        <taxon>Araneomorphae</taxon>
        <taxon>Entelegynae</taxon>
        <taxon>Araneoidea</taxon>
        <taxon>Araneidae</taxon>
        <taxon>Araneus</taxon>
    </lineage>
</organism>
<dbReference type="EMBL" id="BGPR01003588">
    <property type="protein sequence ID" value="GBM89983.1"/>
    <property type="molecule type" value="Genomic_DNA"/>
</dbReference>
<dbReference type="Proteomes" id="UP000499080">
    <property type="component" value="Unassembled WGS sequence"/>
</dbReference>
<proteinExistence type="predicted"/>
<sequence>MKSEAVEGLNSQNHVRNRAAIHVSERLKSRPIPAKCEPLVIHRIQSLQKVNIDFRFTLFVVEKQRIRCDLAHASFPLKQPPFDRVCTDKRFEQKKEYIQEQFF</sequence>
<comment type="caution">
    <text evidence="1">The sequence shown here is derived from an EMBL/GenBank/DDBJ whole genome shotgun (WGS) entry which is preliminary data.</text>
</comment>
<evidence type="ECO:0000313" key="2">
    <source>
        <dbReference type="Proteomes" id="UP000499080"/>
    </source>
</evidence>
<keyword evidence="2" id="KW-1185">Reference proteome</keyword>
<reference evidence="1 2" key="1">
    <citation type="journal article" date="2019" name="Sci. Rep.">
        <title>Orb-weaving spider Araneus ventricosus genome elucidates the spidroin gene catalogue.</title>
        <authorList>
            <person name="Kono N."/>
            <person name="Nakamura H."/>
            <person name="Ohtoshi R."/>
            <person name="Moran D.A.P."/>
            <person name="Shinohara A."/>
            <person name="Yoshida Y."/>
            <person name="Fujiwara M."/>
            <person name="Mori M."/>
            <person name="Tomita M."/>
            <person name="Arakawa K."/>
        </authorList>
    </citation>
    <scope>NUCLEOTIDE SEQUENCE [LARGE SCALE GENOMIC DNA]</scope>
</reference>
<dbReference type="AlphaFoldDB" id="A0A4Y2JI27"/>